<evidence type="ECO:0000313" key="5">
    <source>
        <dbReference type="Proteomes" id="UP000373149"/>
    </source>
</evidence>
<dbReference type="PANTHER" id="PTHR42748">
    <property type="entry name" value="NITROGEN METABOLITE REPRESSION PROTEIN NMRA FAMILY MEMBER"/>
    <property type="match status" value="1"/>
</dbReference>
<comment type="similarity">
    <text evidence="1">Belongs to the NmrA-type oxidoreductase family.</text>
</comment>
<proteinExistence type="inferred from homology"/>
<dbReference type="EMBL" id="VMNX01000043">
    <property type="protein sequence ID" value="MPY49714.1"/>
    <property type="molecule type" value="Genomic_DNA"/>
</dbReference>
<dbReference type="RefSeq" id="WP_152862687.1">
    <property type="nucleotide sequence ID" value="NZ_VMNX01000043.1"/>
</dbReference>
<dbReference type="InterPro" id="IPR008030">
    <property type="entry name" value="NmrA-like"/>
</dbReference>
<keyword evidence="2" id="KW-0521">NADP</keyword>
<dbReference type="Gene3D" id="3.40.50.720">
    <property type="entry name" value="NAD(P)-binding Rossmann-like Domain"/>
    <property type="match status" value="1"/>
</dbReference>
<dbReference type="CDD" id="cd05251">
    <property type="entry name" value="NmrA_like_SDR_a"/>
    <property type="match status" value="1"/>
</dbReference>
<reference evidence="4 5" key="1">
    <citation type="submission" date="2019-09" db="EMBL/GenBank/DDBJ databases">
        <authorList>
            <person name="Duangmal K."/>
            <person name="Teo W.F.A."/>
            <person name="Lipun K."/>
        </authorList>
    </citation>
    <scope>NUCLEOTIDE SEQUENCE [LARGE SCALE GENOMIC DNA]</scope>
    <source>
        <strain evidence="4 5">K1PN6</strain>
    </source>
</reference>
<gene>
    <name evidence="4" type="ORF">FPZ41_14540</name>
</gene>
<feature type="domain" description="NmrA-like" evidence="3">
    <location>
        <begin position="2"/>
        <end position="273"/>
    </location>
</feature>
<dbReference type="Pfam" id="PF05368">
    <property type="entry name" value="NmrA"/>
    <property type="match status" value="1"/>
</dbReference>
<dbReference type="SUPFAM" id="SSF51735">
    <property type="entry name" value="NAD(P)-binding Rossmann-fold domains"/>
    <property type="match status" value="1"/>
</dbReference>
<name>A0A5N8WSY4_9ACTN</name>
<evidence type="ECO:0000259" key="3">
    <source>
        <dbReference type="Pfam" id="PF05368"/>
    </source>
</evidence>
<dbReference type="InterPro" id="IPR036291">
    <property type="entry name" value="NAD(P)-bd_dom_sf"/>
</dbReference>
<comment type="caution">
    <text evidence="4">The sequence shown here is derived from an EMBL/GenBank/DDBJ whole genome shotgun (WGS) entry which is preliminary data.</text>
</comment>
<accession>A0A5N8WSY4</accession>
<dbReference type="AlphaFoldDB" id="A0A5N8WSY4"/>
<evidence type="ECO:0000313" key="4">
    <source>
        <dbReference type="EMBL" id="MPY49714.1"/>
    </source>
</evidence>
<organism evidence="4 5">
    <name type="scientific">Streptomyces acidicola</name>
    <dbReference type="NCBI Taxonomy" id="2596892"/>
    <lineage>
        <taxon>Bacteria</taxon>
        <taxon>Bacillati</taxon>
        <taxon>Actinomycetota</taxon>
        <taxon>Actinomycetes</taxon>
        <taxon>Kitasatosporales</taxon>
        <taxon>Streptomycetaceae</taxon>
        <taxon>Streptomyces</taxon>
    </lineage>
</organism>
<dbReference type="PANTHER" id="PTHR42748:SF7">
    <property type="entry name" value="NMRA LIKE REDOX SENSOR 1-RELATED"/>
    <property type="match status" value="1"/>
</dbReference>
<protein>
    <submittedName>
        <fullName evidence="4">NmrA/HSCARG family protein</fullName>
    </submittedName>
</protein>
<dbReference type="InterPro" id="IPR051164">
    <property type="entry name" value="NmrA-like_oxidored"/>
</dbReference>
<keyword evidence="5" id="KW-1185">Reference proteome</keyword>
<sequence>MRVVVLGATGGQGSAVVGSLLDAGQDVRGVVRNPGGTRAHALEKVGVEVVRGDLRDVSSLVAALDGVDAAFAVTTPFEEGPQAEVEQGLTIIAAARQVELPHLVLSSVASADRSTGVPHFDSKYRIEQALRQESDDWTIVAPTYFYDNMLGDAENLRAGRLVLPFPIDRPLQQVARQDLGAVVAAAVNSRAAHLRRRIEVASDAPSPTRMAAVLTRSLGLPVEAVQTPLDLRQRSSDDMVAMWAFLNEEGYAVDIAALHEAYPEISWTTFDDWAQQLG</sequence>
<evidence type="ECO:0000256" key="2">
    <source>
        <dbReference type="ARBA" id="ARBA00022857"/>
    </source>
</evidence>
<dbReference type="Proteomes" id="UP000373149">
    <property type="component" value="Unassembled WGS sequence"/>
</dbReference>
<evidence type="ECO:0000256" key="1">
    <source>
        <dbReference type="ARBA" id="ARBA00006328"/>
    </source>
</evidence>